<sequence length="788" mass="81975">MDGAAPAGQEDAMRWWRQQRDQVLFGITTALLLSGLTFMAAGAREAADRLWVTATLLGLAYSTAALVAAARRREASVDVIAWFALVGALAVGEALAGAVIAVMLATGVLLEARAEARARRELSALVARAPRTAVRDTAAGPVEVPVAEVVLGDRLVVRSGEIVPVDGRLLGPAVLDESALTGEPLPVERRAGEDVRSGVVNAGQAMRFTATATAEASTYAGVVRLVEQAQAQSAPFVRIADRFAVVFVPVTLVLAAVAWAVAGDPVRAVAVLVVATPCPLLLAAPIAIISGISRAARGGVVVKGGSALERLAAGRVLLFDKTGTLTAGRPVLSDVVTAPGGQLSGGEVLRLAASLDQSSAHVLAGAIVTAARDRGLPLTSPDQVTERHGHGVEGIVDGRHVRLGKASSIVTGPLPQWMRNARRRAALDGSLTVFAAVDDVPAGVLLLEDQLRPQAPRMVRALRRAGITRVVLVTGDQADAAEAVGRIVGVDAVHAGCDPGDKLSLVRAEQDRAPTIMVGDGINDAPALAAAGVGVALAARGATASAEAADVVLTVDRIDALADAILIARRCRRIAQWAVTAGMGMSAAAMVVAAAGHLTPVAGAVLQEGIDVAAIAIAMTALLPGRSHTVAMPSADIATARRLYAEHREVRPLVEQVRTVADALNQPPYDLRPVRELLDQLEVRLLAHERAEEAELLPIMARLLGGTEATSGLSRTHAEIEHQIGRLRRAVAEPVPLAEAEDVTDLRRLLYGLYAILQLHNAQEEEGAFSLVPDAPAGRPSHLVRSRT</sequence>
<protein>
    <submittedName>
        <fullName evidence="11">ATPase P</fullName>
    </submittedName>
</protein>
<dbReference type="Gene3D" id="1.20.120.520">
    <property type="entry name" value="nmb1532 protein domain like"/>
    <property type="match status" value="1"/>
</dbReference>
<evidence type="ECO:0000256" key="4">
    <source>
        <dbReference type="ARBA" id="ARBA00022723"/>
    </source>
</evidence>
<feature type="transmembrane region" description="Helical" evidence="8">
    <location>
        <begin position="268"/>
        <end position="289"/>
    </location>
</feature>
<dbReference type="InterPro" id="IPR059000">
    <property type="entry name" value="ATPase_P-type_domA"/>
</dbReference>
<dbReference type="Gene3D" id="3.40.1110.10">
    <property type="entry name" value="Calcium-transporting ATPase, cytoplasmic domain N"/>
    <property type="match status" value="1"/>
</dbReference>
<organism evidence="11 12">
    <name type="scientific">Paractinoplanes durhamensis</name>
    <dbReference type="NCBI Taxonomy" id="113563"/>
    <lineage>
        <taxon>Bacteria</taxon>
        <taxon>Bacillati</taxon>
        <taxon>Actinomycetota</taxon>
        <taxon>Actinomycetes</taxon>
        <taxon>Micromonosporales</taxon>
        <taxon>Micromonosporaceae</taxon>
        <taxon>Paractinoplanes</taxon>
    </lineage>
</organism>
<dbReference type="PRINTS" id="PR00120">
    <property type="entry name" value="HATPASE"/>
</dbReference>
<dbReference type="RefSeq" id="WP_203733605.1">
    <property type="nucleotide sequence ID" value="NZ_BAAATX010000009.1"/>
</dbReference>
<dbReference type="PRINTS" id="PR00119">
    <property type="entry name" value="CATATPASE"/>
</dbReference>
<dbReference type="InterPro" id="IPR023214">
    <property type="entry name" value="HAD_sf"/>
</dbReference>
<dbReference type="NCBIfam" id="TIGR01494">
    <property type="entry name" value="ATPase_P-type"/>
    <property type="match status" value="1"/>
</dbReference>
<evidence type="ECO:0000256" key="6">
    <source>
        <dbReference type="ARBA" id="ARBA00022989"/>
    </source>
</evidence>
<keyword evidence="12" id="KW-1185">Reference proteome</keyword>
<feature type="transmembrane region" description="Helical" evidence="8">
    <location>
        <begin position="243"/>
        <end position="262"/>
    </location>
</feature>
<keyword evidence="5" id="KW-1278">Translocase</keyword>
<keyword evidence="8" id="KW-1003">Cell membrane</keyword>
<dbReference type="InterPro" id="IPR008250">
    <property type="entry name" value="ATPase_P-typ_transduc_dom_A_sf"/>
</dbReference>
<gene>
    <name evidence="11" type="ORF">Adu01nite_70820</name>
</gene>
<evidence type="ECO:0000256" key="1">
    <source>
        <dbReference type="ARBA" id="ARBA00004651"/>
    </source>
</evidence>
<keyword evidence="4 8" id="KW-0479">Metal-binding</keyword>
<comment type="caution">
    <text evidence="11">The sequence shown here is derived from an EMBL/GenBank/DDBJ whole genome shotgun (WGS) entry which is preliminary data.</text>
</comment>
<evidence type="ECO:0000256" key="5">
    <source>
        <dbReference type="ARBA" id="ARBA00022967"/>
    </source>
</evidence>
<dbReference type="Pfam" id="PF01814">
    <property type="entry name" value="Hemerythrin"/>
    <property type="match status" value="1"/>
</dbReference>
<evidence type="ECO:0000313" key="11">
    <source>
        <dbReference type="EMBL" id="GIE05732.1"/>
    </source>
</evidence>
<dbReference type="InterPro" id="IPR023299">
    <property type="entry name" value="ATPase_P-typ_cyto_dom_N"/>
</dbReference>
<dbReference type="NCBIfam" id="TIGR01525">
    <property type="entry name" value="ATPase-IB_hvy"/>
    <property type="match status" value="1"/>
</dbReference>
<dbReference type="SFLD" id="SFLDF00027">
    <property type="entry name" value="p-type_atpase"/>
    <property type="match status" value="1"/>
</dbReference>
<evidence type="ECO:0000256" key="8">
    <source>
        <dbReference type="RuleBase" id="RU362081"/>
    </source>
</evidence>
<dbReference type="Gene3D" id="3.40.50.1000">
    <property type="entry name" value="HAD superfamily/HAD-like"/>
    <property type="match status" value="1"/>
</dbReference>
<proteinExistence type="inferred from homology"/>
<evidence type="ECO:0000256" key="2">
    <source>
        <dbReference type="ARBA" id="ARBA00006024"/>
    </source>
</evidence>
<dbReference type="InterPro" id="IPR036412">
    <property type="entry name" value="HAD-like_sf"/>
</dbReference>
<evidence type="ECO:0000259" key="9">
    <source>
        <dbReference type="Pfam" id="PF00122"/>
    </source>
</evidence>
<dbReference type="InterPro" id="IPR018303">
    <property type="entry name" value="ATPase_P-typ_P_site"/>
</dbReference>
<dbReference type="SUPFAM" id="SSF81665">
    <property type="entry name" value="Calcium ATPase, transmembrane domain M"/>
    <property type="match status" value="1"/>
</dbReference>
<evidence type="ECO:0000313" key="12">
    <source>
        <dbReference type="Proteomes" id="UP000637628"/>
    </source>
</evidence>
<accession>A0ABQ3Z7D1</accession>
<dbReference type="InterPro" id="IPR051014">
    <property type="entry name" value="Cation_Transport_ATPase_IB"/>
</dbReference>
<dbReference type="Pfam" id="PF00702">
    <property type="entry name" value="Hydrolase"/>
    <property type="match status" value="1"/>
</dbReference>
<name>A0ABQ3Z7D1_9ACTN</name>
<dbReference type="PANTHER" id="PTHR48085">
    <property type="entry name" value="CADMIUM/ZINC-TRANSPORTING ATPASE HMA2-RELATED"/>
    <property type="match status" value="1"/>
</dbReference>
<dbReference type="SFLD" id="SFLDS00003">
    <property type="entry name" value="Haloacid_Dehalogenase"/>
    <property type="match status" value="1"/>
</dbReference>
<dbReference type="SFLD" id="SFLDG00002">
    <property type="entry name" value="C1.7:_P-type_atpase_like"/>
    <property type="match status" value="1"/>
</dbReference>
<dbReference type="PANTHER" id="PTHR48085:SF5">
    <property type="entry name" value="CADMIUM_ZINC-TRANSPORTING ATPASE HMA4-RELATED"/>
    <property type="match status" value="1"/>
</dbReference>
<feature type="transmembrane region" description="Helical" evidence="8">
    <location>
        <begin position="50"/>
        <end position="70"/>
    </location>
</feature>
<comment type="subcellular location">
    <subcellularLocation>
        <location evidence="1">Cell membrane</location>
        <topology evidence="1">Multi-pass membrane protein</topology>
    </subcellularLocation>
</comment>
<evidence type="ECO:0000256" key="3">
    <source>
        <dbReference type="ARBA" id="ARBA00022692"/>
    </source>
</evidence>
<feature type="transmembrane region" description="Helical" evidence="8">
    <location>
        <begin position="23"/>
        <end position="43"/>
    </location>
</feature>
<dbReference type="SUPFAM" id="SSF81653">
    <property type="entry name" value="Calcium ATPase, transduction domain A"/>
    <property type="match status" value="1"/>
</dbReference>
<dbReference type="InterPro" id="IPR023298">
    <property type="entry name" value="ATPase_P-typ_TM_dom_sf"/>
</dbReference>
<keyword evidence="6 8" id="KW-1133">Transmembrane helix</keyword>
<evidence type="ECO:0000259" key="10">
    <source>
        <dbReference type="Pfam" id="PF01814"/>
    </source>
</evidence>
<keyword evidence="8" id="KW-0547">Nucleotide-binding</keyword>
<feature type="domain" description="P-type ATPase A" evidence="9">
    <location>
        <begin position="131"/>
        <end position="227"/>
    </location>
</feature>
<dbReference type="PROSITE" id="PS00154">
    <property type="entry name" value="ATPASE_E1_E2"/>
    <property type="match status" value="1"/>
</dbReference>
<feature type="domain" description="Hemerythrin-like" evidence="10">
    <location>
        <begin position="642"/>
        <end position="771"/>
    </location>
</feature>
<dbReference type="InterPro" id="IPR012312">
    <property type="entry name" value="Hemerythrin-like"/>
</dbReference>
<feature type="transmembrane region" description="Helical" evidence="8">
    <location>
        <begin position="82"/>
        <end position="110"/>
    </location>
</feature>
<dbReference type="InterPro" id="IPR044492">
    <property type="entry name" value="P_typ_ATPase_HD_dom"/>
</dbReference>
<dbReference type="Proteomes" id="UP000637628">
    <property type="component" value="Unassembled WGS sequence"/>
</dbReference>
<dbReference type="Gene3D" id="2.70.150.10">
    <property type="entry name" value="Calcium-transporting ATPase, cytoplasmic transduction domain A"/>
    <property type="match status" value="1"/>
</dbReference>
<evidence type="ECO:0000256" key="7">
    <source>
        <dbReference type="ARBA" id="ARBA00023136"/>
    </source>
</evidence>
<keyword evidence="3 8" id="KW-0812">Transmembrane</keyword>
<keyword evidence="8" id="KW-0067">ATP-binding</keyword>
<dbReference type="EMBL" id="BOML01000057">
    <property type="protein sequence ID" value="GIE05732.1"/>
    <property type="molecule type" value="Genomic_DNA"/>
</dbReference>
<reference evidence="11 12" key="1">
    <citation type="submission" date="2021-01" db="EMBL/GenBank/DDBJ databases">
        <title>Whole genome shotgun sequence of Actinoplanes durhamensis NBRC 14914.</title>
        <authorList>
            <person name="Komaki H."/>
            <person name="Tamura T."/>
        </authorList>
    </citation>
    <scope>NUCLEOTIDE SEQUENCE [LARGE SCALE GENOMIC DNA]</scope>
    <source>
        <strain evidence="11 12">NBRC 14914</strain>
    </source>
</reference>
<dbReference type="InterPro" id="IPR027256">
    <property type="entry name" value="P-typ_ATPase_IB"/>
</dbReference>
<dbReference type="SUPFAM" id="SSF56784">
    <property type="entry name" value="HAD-like"/>
    <property type="match status" value="1"/>
</dbReference>
<dbReference type="InterPro" id="IPR001757">
    <property type="entry name" value="P_typ_ATPase"/>
</dbReference>
<comment type="similarity">
    <text evidence="2 8">Belongs to the cation transport ATPase (P-type) (TC 3.A.3) family. Type IB subfamily.</text>
</comment>
<keyword evidence="7 8" id="KW-0472">Membrane</keyword>
<dbReference type="Pfam" id="PF00122">
    <property type="entry name" value="E1-E2_ATPase"/>
    <property type="match status" value="1"/>
</dbReference>